<feature type="compositionally biased region" description="Basic and acidic residues" evidence="1">
    <location>
        <begin position="98"/>
        <end position="107"/>
    </location>
</feature>
<protein>
    <submittedName>
        <fullName evidence="2">Uncharacterized protein</fullName>
    </submittedName>
</protein>
<evidence type="ECO:0000313" key="2">
    <source>
        <dbReference type="EMBL" id="VWB98652.1"/>
    </source>
</evidence>
<accession>A0A6P2NUB6</accession>
<gene>
    <name evidence="2" type="ORF">BLA13014_04615</name>
</gene>
<dbReference type="Proteomes" id="UP000494261">
    <property type="component" value="Unassembled WGS sequence"/>
</dbReference>
<proteinExistence type="predicted"/>
<dbReference type="AlphaFoldDB" id="A0A6P2NUB6"/>
<feature type="compositionally biased region" description="Polar residues" evidence="1">
    <location>
        <begin position="108"/>
        <end position="122"/>
    </location>
</feature>
<sequence>MAKFLGAVRFTDGNLMWFIWNGTIDLARPKLFASPEAASDAWDDPQTDMFENRYRPGGELVDVMPLYGLDNPAVYFQSRANRERMLLIGPLCFDQALEEERHGERDQSNPLTGQSNTTTPTN</sequence>
<evidence type="ECO:0000256" key="1">
    <source>
        <dbReference type="SAM" id="MobiDB-lite"/>
    </source>
</evidence>
<organism evidence="2 3">
    <name type="scientific">Burkholderia aenigmatica</name>
    <dbReference type="NCBI Taxonomy" id="2015348"/>
    <lineage>
        <taxon>Bacteria</taxon>
        <taxon>Pseudomonadati</taxon>
        <taxon>Pseudomonadota</taxon>
        <taxon>Betaproteobacteria</taxon>
        <taxon>Burkholderiales</taxon>
        <taxon>Burkholderiaceae</taxon>
        <taxon>Burkholderia</taxon>
        <taxon>Burkholderia cepacia complex</taxon>
    </lineage>
</organism>
<dbReference type="RefSeq" id="WP_175024208.1">
    <property type="nucleotide sequence ID" value="NZ_CABVQC010000033.1"/>
</dbReference>
<evidence type="ECO:0000313" key="3">
    <source>
        <dbReference type="Proteomes" id="UP000494261"/>
    </source>
</evidence>
<dbReference type="EMBL" id="CABVQC010000033">
    <property type="protein sequence ID" value="VWB98652.1"/>
    <property type="molecule type" value="Genomic_DNA"/>
</dbReference>
<reference evidence="2 3" key="1">
    <citation type="submission" date="2019-09" db="EMBL/GenBank/DDBJ databases">
        <authorList>
            <person name="Depoorter E."/>
        </authorList>
    </citation>
    <scope>NUCLEOTIDE SEQUENCE [LARGE SCALE GENOMIC DNA]</scope>
    <source>
        <strain evidence="2">LMG 13014</strain>
    </source>
</reference>
<name>A0A6P2NUB6_9BURK</name>
<feature type="region of interest" description="Disordered" evidence="1">
    <location>
        <begin position="98"/>
        <end position="122"/>
    </location>
</feature>